<evidence type="ECO:0000256" key="1">
    <source>
        <dbReference type="SAM" id="MobiDB-lite"/>
    </source>
</evidence>
<dbReference type="Pfam" id="PF10104">
    <property type="entry name" value="Brr6_like_C_C"/>
    <property type="match status" value="1"/>
</dbReference>
<dbReference type="EMBL" id="CAJJDO010000021">
    <property type="protein sequence ID" value="CAD8151247.1"/>
    <property type="molecule type" value="Genomic_DNA"/>
</dbReference>
<keyword evidence="2" id="KW-0812">Transmembrane</keyword>
<protein>
    <recommendedName>
        <fullName evidence="3">Brl1/Brr6 domain-containing protein</fullName>
    </recommendedName>
</protein>
<dbReference type="AlphaFoldDB" id="A0A8S1THJ0"/>
<evidence type="ECO:0000259" key="3">
    <source>
        <dbReference type="SMART" id="SM01042"/>
    </source>
</evidence>
<dbReference type="GO" id="GO:0006998">
    <property type="term" value="P:nuclear envelope organization"/>
    <property type="evidence" value="ECO:0007669"/>
    <property type="project" value="InterPro"/>
</dbReference>
<keyword evidence="5" id="KW-1185">Reference proteome</keyword>
<comment type="caution">
    <text evidence="4">The sequence shown here is derived from an EMBL/GenBank/DDBJ whole genome shotgun (WGS) entry which is preliminary data.</text>
</comment>
<dbReference type="InterPro" id="IPR040202">
    <property type="entry name" value="Brl1/Brr6"/>
</dbReference>
<dbReference type="Proteomes" id="UP000689195">
    <property type="component" value="Unassembled WGS sequence"/>
</dbReference>
<reference evidence="4" key="1">
    <citation type="submission" date="2021-01" db="EMBL/GenBank/DDBJ databases">
        <authorList>
            <consortium name="Genoscope - CEA"/>
            <person name="William W."/>
        </authorList>
    </citation>
    <scope>NUCLEOTIDE SEQUENCE</scope>
</reference>
<keyword evidence="2" id="KW-0472">Membrane</keyword>
<evidence type="ECO:0000313" key="5">
    <source>
        <dbReference type="Proteomes" id="UP000689195"/>
    </source>
</evidence>
<feature type="transmembrane region" description="Helical" evidence="2">
    <location>
        <begin position="361"/>
        <end position="380"/>
    </location>
</feature>
<organism evidence="4 5">
    <name type="scientific">Paramecium pentaurelia</name>
    <dbReference type="NCBI Taxonomy" id="43138"/>
    <lineage>
        <taxon>Eukaryota</taxon>
        <taxon>Sar</taxon>
        <taxon>Alveolata</taxon>
        <taxon>Ciliophora</taxon>
        <taxon>Intramacronucleata</taxon>
        <taxon>Oligohymenophorea</taxon>
        <taxon>Peniculida</taxon>
        <taxon>Parameciidae</taxon>
        <taxon>Paramecium</taxon>
    </lineage>
</organism>
<feature type="transmembrane region" description="Helical" evidence="2">
    <location>
        <begin position="264"/>
        <end position="282"/>
    </location>
</feature>
<dbReference type="GO" id="GO:0055088">
    <property type="term" value="P:lipid homeostasis"/>
    <property type="evidence" value="ECO:0007669"/>
    <property type="project" value="InterPro"/>
</dbReference>
<evidence type="ECO:0000256" key="2">
    <source>
        <dbReference type="SAM" id="Phobius"/>
    </source>
</evidence>
<accession>A0A8S1THJ0</accession>
<name>A0A8S1THJ0_9CILI</name>
<keyword evidence="2" id="KW-1133">Transmembrane helix</keyword>
<sequence length="381" mass="44885">MDNLYTQEIRQRYHSSMTYQEYLDAYDKPPPKPHIRPKESPQILDPLSLEPPKGPKIQQQKLTVYSPEDVIFEESETDEKPRAVNHIPCQKALKEHNQKLEREPRIFSIQIFVIEEEQSPMIQLFSYNNFFFQHFPFNDDISLPNKFLQKLLQLKYQQIILFVILNAKPNHKENCKLVNNINFCISELTFLVQSYLLIIYLTFTFTYQLITKQLLNFMDKGLSNMSIETIRQSEILEGISQKFLVDKATQTDEVKYVKVQKINFGSLIFLLLGIIISFVIYVDIQGKLNIQQQQLEQKRKGCILDYEKQKCFLQLPAQKIFCRELELCINVDWELQRGIELSGIIADMINNFIDRINLRTYLLLLIPFIALSLGIIKMIFK</sequence>
<feature type="region of interest" description="Disordered" evidence="1">
    <location>
        <begin position="25"/>
        <end position="56"/>
    </location>
</feature>
<dbReference type="InterPro" id="IPR018767">
    <property type="entry name" value="Brl1/Brr6_dom"/>
</dbReference>
<feature type="transmembrane region" description="Helical" evidence="2">
    <location>
        <begin position="190"/>
        <end position="210"/>
    </location>
</feature>
<dbReference type="PANTHER" id="PTHR28136:SF1">
    <property type="entry name" value="NUCLEUS EXPORT PROTEIN BRL1"/>
    <property type="match status" value="1"/>
</dbReference>
<feature type="domain" description="Brl1/Brr6" evidence="3">
    <location>
        <begin position="259"/>
        <end position="377"/>
    </location>
</feature>
<dbReference type="PANTHER" id="PTHR28136">
    <property type="entry name" value="NUCLEUS EXPORT PROTEIN BRR6"/>
    <property type="match status" value="1"/>
</dbReference>
<gene>
    <name evidence="4" type="ORF">PPENT_87.1.T0210250</name>
</gene>
<dbReference type="OrthoDB" id="291668at2759"/>
<proteinExistence type="predicted"/>
<dbReference type="GO" id="GO:0031965">
    <property type="term" value="C:nuclear membrane"/>
    <property type="evidence" value="ECO:0007669"/>
    <property type="project" value="InterPro"/>
</dbReference>
<evidence type="ECO:0000313" key="4">
    <source>
        <dbReference type="EMBL" id="CAD8151247.1"/>
    </source>
</evidence>
<dbReference type="SMART" id="SM01042">
    <property type="entry name" value="Brr6_like_C_C"/>
    <property type="match status" value="1"/>
</dbReference>